<evidence type="ECO:0000256" key="6">
    <source>
        <dbReference type="ARBA" id="ARBA00023125"/>
    </source>
</evidence>
<dbReference type="InterPro" id="IPR017985">
    <property type="entry name" value="MeTrfase_CN4_CS"/>
</dbReference>
<comment type="caution">
    <text evidence="11">The sequence shown here is derived from an EMBL/GenBank/DDBJ whole genome shotgun (WGS) entry which is preliminary data.</text>
</comment>
<dbReference type="RefSeq" id="WP_098512215.1">
    <property type="nucleotide sequence ID" value="NZ_JBIAKZ010000002.1"/>
</dbReference>
<dbReference type="GO" id="GO:0009307">
    <property type="term" value="P:DNA restriction-modification system"/>
    <property type="evidence" value="ECO:0007669"/>
    <property type="project" value="UniProtKB-KW"/>
</dbReference>
<dbReference type="InterPro" id="IPR000595">
    <property type="entry name" value="cNMP-bd_dom"/>
</dbReference>
<dbReference type="PROSITE" id="PS50042">
    <property type="entry name" value="CNMP_BINDING_3"/>
    <property type="match status" value="1"/>
</dbReference>
<evidence type="ECO:0000256" key="4">
    <source>
        <dbReference type="ARBA" id="ARBA00022691"/>
    </source>
</evidence>
<dbReference type="Pfam" id="PF01555">
    <property type="entry name" value="N6_N4_Mtase"/>
    <property type="match status" value="1"/>
</dbReference>
<evidence type="ECO:0000313" key="12">
    <source>
        <dbReference type="Proteomes" id="UP000243542"/>
    </source>
</evidence>
<dbReference type="AlphaFoldDB" id="A0A2A9FAE0"/>
<keyword evidence="12" id="KW-1185">Reference proteome</keyword>
<evidence type="ECO:0000259" key="10">
    <source>
        <dbReference type="PROSITE" id="PS50042"/>
    </source>
</evidence>
<dbReference type="Proteomes" id="UP000243542">
    <property type="component" value="Unassembled WGS sequence"/>
</dbReference>
<evidence type="ECO:0000256" key="8">
    <source>
        <dbReference type="RuleBase" id="RU362026"/>
    </source>
</evidence>
<dbReference type="GO" id="GO:0032259">
    <property type="term" value="P:methylation"/>
    <property type="evidence" value="ECO:0007669"/>
    <property type="project" value="UniProtKB-KW"/>
</dbReference>
<proteinExistence type="inferred from homology"/>
<dbReference type="EC" id="2.1.1.-" evidence="8"/>
<evidence type="ECO:0000313" key="11">
    <source>
        <dbReference type="EMBL" id="PFG48128.1"/>
    </source>
</evidence>
<dbReference type="GO" id="GO:0003677">
    <property type="term" value="F:DNA binding"/>
    <property type="evidence" value="ECO:0007669"/>
    <property type="project" value="UniProtKB-KW"/>
</dbReference>
<dbReference type="Gene3D" id="3.40.50.150">
    <property type="entry name" value="Vaccinia Virus protein VP39"/>
    <property type="match status" value="1"/>
</dbReference>
<reference evidence="11 12" key="1">
    <citation type="submission" date="2017-10" db="EMBL/GenBank/DDBJ databases">
        <title>Sequencing the genomes of 1000 actinobacteria strains.</title>
        <authorList>
            <person name="Klenk H.-P."/>
        </authorList>
    </citation>
    <scope>NUCLEOTIDE SEQUENCE [LARGE SCALE GENOMIC DNA]</scope>
    <source>
        <strain evidence="11 12">DSM 46092</strain>
    </source>
</reference>
<evidence type="ECO:0000256" key="9">
    <source>
        <dbReference type="SAM" id="MobiDB-lite"/>
    </source>
</evidence>
<protein>
    <recommendedName>
        <fullName evidence="8">Methyltransferase</fullName>
        <ecNumber evidence="8">2.1.1.-</ecNumber>
    </recommendedName>
</protein>
<keyword evidence="6" id="KW-0238">DNA-binding</keyword>
<keyword evidence="5" id="KW-0680">Restriction system</keyword>
<dbReference type="GO" id="GO:0008170">
    <property type="term" value="F:N-methyltransferase activity"/>
    <property type="evidence" value="ECO:0007669"/>
    <property type="project" value="InterPro"/>
</dbReference>
<dbReference type="PROSITE" id="PS00093">
    <property type="entry name" value="N4_MTASE"/>
    <property type="match status" value="1"/>
</dbReference>
<name>A0A2A9FAE0_9PSEU</name>
<evidence type="ECO:0000256" key="7">
    <source>
        <dbReference type="ARBA" id="ARBA00049120"/>
    </source>
</evidence>
<dbReference type="SUPFAM" id="SSF53335">
    <property type="entry name" value="S-adenosyl-L-methionine-dependent methyltransferases"/>
    <property type="match status" value="1"/>
</dbReference>
<comment type="similarity">
    <text evidence="1">Belongs to the N(4)/N(6)-methyltransferase family. N(4) subfamily.</text>
</comment>
<keyword evidence="2 11" id="KW-0489">Methyltransferase</keyword>
<keyword evidence="4" id="KW-0949">S-adenosyl-L-methionine</keyword>
<feature type="region of interest" description="Disordered" evidence="9">
    <location>
        <begin position="173"/>
        <end position="203"/>
    </location>
</feature>
<evidence type="ECO:0000256" key="3">
    <source>
        <dbReference type="ARBA" id="ARBA00022679"/>
    </source>
</evidence>
<dbReference type="PRINTS" id="PR00508">
    <property type="entry name" value="S21N4MTFRASE"/>
</dbReference>
<organism evidence="11 12">
    <name type="scientific">Amycolatopsis sulphurea</name>
    <dbReference type="NCBI Taxonomy" id="76022"/>
    <lineage>
        <taxon>Bacteria</taxon>
        <taxon>Bacillati</taxon>
        <taxon>Actinomycetota</taxon>
        <taxon>Actinomycetes</taxon>
        <taxon>Pseudonocardiales</taxon>
        <taxon>Pseudonocardiaceae</taxon>
        <taxon>Amycolatopsis</taxon>
    </lineage>
</organism>
<gene>
    <name evidence="11" type="ORF">ATK36_3202</name>
</gene>
<keyword evidence="3 11" id="KW-0808">Transferase</keyword>
<evidence type="ECO:0000256" key="2">
    <source>
        <dbReference type="ARBA" id="ARBA00022603"/>
    </source>
</evidence>
<dbReference type="EMBL" id="PDJK01000002">
    <property type="protein sequence ID" value="PFG48128.1"/>
    <property type="molecule type" value="Genomic_DNA"/>
</dbReference>
<dbReference type="InterPro" id="IPR029063">
    <property type="entry name" value="SAM-dependent_MTases_sf"/>
</dbReference>
<sequence>MVEHYRDSALTLHQGDAADVLRTLDAGSVNAVVTSPPYFGLRDYGAAGQLGQEATVTAYVDRLVSVFAEVRRVLADDGAVWLNLGDGYASKSGPRRPGTTGLPPKNLIGLPWRVAFALQADGWWLRNAVIWSKTNPMPYSGTDRLANVYEHVFFLAKSDRYAFDLDAVREPYTGDRSPSRRARKAGPKKANSITTAWPPPGYEDRGHNPGDVWRMPTQPFKGAHIAPMPLGLAARCVAASCGVHTTCPDAGRGACGCGAHATVLDPFCGSGTSLVAALSAGHRAIGVDLNPDYLSIALDRCLKGNA</sequence>
<dbReference type="InterPro" id="IPR001091">
    <property type="entry name" value="RM_Methyltransferase"/>
</dbReference>
<evidence type="ECO:0000256" key="1">
    <source>
        <dbReference type="ARBA" id="ARBA00010203"/>
    </source>
</evidence>
<evidence type="ECO:0000256" key="5">
    <source>
        <dbReference type="ARBA" id="ARBA00022747"/>
    </source>
</evidence>
<feature type="domain" description="Cyclic nucleotide-binding" evidence="10">
    <location>
        <begin position="1"/>
        <end position="68"/>
    </location>
</feature>
<dbReference type="GO" id="GO:0015667">
    <property type="term" value="F:site-specific DNA-methyltransferase (cytosine-N4-specific) activity"/>
    <property type="evidence" value="ECO:0007669"/>
    <property type="project" value="UniProtKB-EC"/>
</dbReference>
<accession>A0A2A9FAE0</accession>
<comment type="catalytic activity">
    <reaction evidence="7">
        <text>a 2'-deoxycytidine in DNA + S-adenosyl-L-methionine = an N(4)-methyl-2'-deoxycytidine in DNA + S-adenosyl-L-homocysteine + H(+)</text>
        <dbReference type="Rhea" id="RHEA:16857"/>
        <dbReference type="Rhea" id="RHEA-COMP:11369"/>
        <dbReference type="Rhea" id="RHEA-COMP:13674"/>
        <dbReference type="ChEBI" id="CHEBI:15378"/>
        <dbReference type="ChEBI" id="CHEBI:57856"/>
        <dbReference type="ChEBI" id="CHEBI:59789"/>
        <dbReference type="ChEBI" id="CHEBI:85452"/>
        <dbReference type="ChEBI" id="CHEBI:137933"/>
        <dbReference type="EC" id="2.1.1.113"/>
    </reaction>
</comment>
<dbReference type="CDD" id="cd02440">
    <property type="entry name" value="AdoMet_MTases"/>
    <property type="match status" value="1"/>
</dbReference>
<dbReference type="InterPro" id="IPR002941">
    <property type="entry name" value="DNA_methylase_N4/N6"/>
</dbReference>